<sequence length="153" mass="16139">MRRAEFGRLLRYGCSGAASAATHFGTALVLVEGPGMPPVPASTVGFGASIVVSYVLQRNWVFRARTRHAVGGARFLAVTAVALACNTAVVWAGTALLGAPYRLVQAVALVLIPLVNYTINSRWTFRDRRRAGLPRPPAQGTSSAESSGASSRL</sequence>
<feature type="transmembrane region" description="Helical" evidence="7">
    <location>
        <begin position="12"/>
        <end position="31"/>
    </location>
</feature>
<dbReference type="InterPro" id="IPR007267">
    <property type="entry name" value="GtrA_DPMS_TM"/>
</dbReference>
<evidence type="ECO:0000313" key="10">
    <source>
        <dbReference type="Proteomes" id="UP000292564"/>
    </source>
</evidence>
<keyword evidence="10" id="KW-1185">Reference proteome</keyword>
<gene>
    <name evidence="9" type="ORF">EV385_1520</name>
</gene>
<comment type="caution">
    <text evidence="9">The sequence shown here is derived from an EMBL/GenBank/DDBJ whole genome shotgun (WGS) entry which is preliminary data.</text>
</comment>
<dbReference type="PANTHER" id="PTHR38459:SF1">
    <property type="entry name" value="PROPHAGE BACTOPRENOL-LINKED GLUCOSE TRANSLOCASE HOMOLOG"/>
    <property type="match status" value="1"/>
</dbReference>
<protein>
    <submittedName>
        <fullName evidence="9">Putative flippase GtrA</fullName>
    </submittedName>
</protein>
<evidence type="ECO:0000256" key="6">
    <source>
        <dbReference type="SAM" id="MobiDB-lite"/>
    </source>
</evidence>
<evidence type="ECO:0000256" key="4">
    <source>
        <dbReference type="ARBA" id="ARBA00022989"/>
    </source>
</evidence>
<organism evidence="9 10">
    <name type="scientific">Krasilnikovia cinnamomea</name>
    <dbReference type="NCBI Taxonomy" id="349313"/>
    <lineage>
        <taxon>Bacteria</taxon>
        <taxon>Bacillati</taxon>
        <taxon>Actinomycetota</taxon>
        <taxon>Actinomycetes</taxon>
        <taxon>Micromonosporales</taxon>
        <taxon>Micromonosporaceae</taxon>
        <taxon>Krasilnikovia</taxon>
    </lineage>
</organism>
<feature type="domain" description="GtrA/DPMS transmembrane" evidence="8">
    <location>
        <begin position="11"/>
        <end position="125"/>
    </location>
</feature>
<dbReference type="PANTHER" id="PTHR38459">
    <property type="entry name" value="PROPHAGE BACTOPRENOL-LINKED GLUCOSE TRANSLOCASE HOMOLOG"/>
    <property type="match status" value="1"/>
</dbReference>
<comment type="subcellular location">
    <subcellularLocation>
        <location evidence="1">Membrane</location>
        <topology evidence="1">Multi-pass membrane protein</topology>
    </subcellularLocation>
</comment>
<proteinExistence type="inferred from homology"/>
<evidence type="ECO:0000313" key="9">
    <source>
        <dbReference type="EMBL" id="RZU49766.1"/>
    </source>
</evidence>
<feature type="transmembrane region" description="Helical" evidence="7">
    <location>
        <begin position="37"/>
        <end position="56"/>
    </location>
</feature>
<feature type="transmembrane region" description="Helical" evidence="7">
    <location>
        <begin position="76"/>
        <end position="97"/>
    </location>
</feature>
<accession>A0A4V2G6S0</accession>
<keyword evidence="3 7" id="KW-0812">Transmembrane</keyword>
<dbReference type="InterPro" id="IPR051401">
    <property type="entry name" value="GtrA_CellWall_Glycosyl"/>
</dbReference>
<dbReference type="GO" id="GO:0005886">
    <property type="term" value="C:plasma membrane"/>
    <property type="evidence" value="ECO:0007669"/>
    <property type="project" value="TreeGrafter"/>
</dbReference>
<dbReference type="EMBL" id="SHKY01000001">
    <property type="protein sequence ID" value="RZU49766.1"/>
    <property type="molecule type" value="Genomic_DNA"/>
</dbReference>
<dbReference type="OrthoDB" id="9812049at2"/>
<evidence type="ECO:0000259" key="8">
    <source>
        <dbReference type="Pfam" id="PF04138"/>
    </source>
</evidence>
<dbReference type="Pfam" id="PF04138">
    <property type="entry name" value="GtrA_DPMS_TM"/>
    <property type="match status" value="1"/>
</dbReference>
<dbReference type="RefSeq" id="WP_130508789.1">
    <property type="nucleotide sequence ID" value="NZ_SHKY01000001.1"/>
</dbReference>
<evidence type="ECO:0000256" key="7">
    <source>
        <dbReference type="SAM" id="Phobius"/>
    </source>
</evidence>
<feature type="region of interest" description="Disordered" evidence="6">
    <location>
        <begin position="130"/>
        <end position="153"/>
    </location>
</feature>
<keyword evidence="4 7" id="KW-1133">Transmembrane helix</keyword>
<dbReference type="Proteomes" id="UP000292564">
    <property type="component" value="Unassembled WGS sequence"/>
</dbReference>
<dbReference type="AlphaFoldDB" id="A0A4V2G6S0"/>
<comment type="similarity">
    <text evidence="2">Belongs to the GtrA family.</text>
</comment>
<name>A0A4V2G6S0_9ACTN</name>
<reference evidence="9 10" key="1">
    <citation type="submission" date="2019-02" db="EMBL/GenBank/DDBJ databases">
        <title>Sequencing the genomes of 1000 actinobacteria strains.</title>
        <authorList>
            <person name="Klenk H.-P."/>
        </authorList>
    </citation>
    <scope>NUCLEOTIDE SEQUENCE [LARGE SCALE GENOMIC DNA]</scope>
    <source>
        <strain evidence="9 10">DSM 45162</strain>
    </source>
</reference>
<keyword evidence="5 7" id="KW-0472">Membrane</keyword>
<evidence type="ECO:0000256" key="5">
    <source>
        <dbReference type="ARBA" id="ARBA00023136"/>
    </source>
</evidence>
<feature type="compositionally biased region" description="Low complexity" evidence="6">
    <location>
        <begin position="142"/>
        <end position="153"/>
    </location>
</feature>
<evidence type="ECO:0000256" key="2">
    <source>
        <dbReference type="ARBA" id="ARBA00009399"/>
    </source>
</evidence>
<evidence type="ECO:0000256" key="3">
    <source>
        <dbReference type="ARBA" id="ARBA00022692"/>
    </source>
</evidence>
<feature type="transmembrane region" description="Helical" evidence="7">
    <location>
        <begin position="103"/>
        <end position="120"/>
    </location>
</feature>
<dbReference type="GO" id="GO:0000271">
    <property type="term" value="P:polysaccharide biosynthetic process"/>
    <property type="evidence" value="ECO:0007669"/>
    <property type="project" value="InterPro"/>
</dbReference>
<evidence type="ECO:0000256" key="1">
    <source>
        <dbReference type="ARBA" id="ARBA00004141"/>
    </source>
</evidence>